<keyword evidence="3" id="KW-1185">Reference proteome</keyword>
<proteinExistence type="predicted"/>
<sequence>MPSGSDQNRSVSAPLAALPIPKHKAGVSQLGVAVNTGHCVSANIPPAAFQPAPNQAYVVEEDSDVNDQTSETEGHDLDDTEDNDSKPPNGASSTELREALDAAHLQMAELRLQMCKLATENSSLHASLSNWKSTNKAPVEITMHKKQIAQLGKKYGVMVEPFIETSIFMQQQHEGVDYQSVLCYDSPLTEKLALASQLHDFILSPLHLFKAHSYFSEWFISNISSGRSTLIHNIRTHASVIFVGYNPEYFAAAYKRDNIHALQTLLKFDTMSKMDPLFPPILFPDFKKDMKRVFKSKIIALVLKLMLLSAGSLQGAVLFAAVIVEFLVSPDSNFHSVGDVSGIVYGKKFYEYKKLLICKSNTITVCTLFKYLNFFVFGPCTTHAQDTLVQEGDDFTNDLEDAMLAFDESESKIQANKIKAHLTVPAEGSISALSDLDSDTNLAENGHHWQVEASVFDALPIHPTDLHQLEI</sequence>
<name>F8QEF9_SERL3</name>
<dbReference type="OMA" id="CTTHAQD"/>
<evidence type="ECO:0000313" key="3">
    <source>
        <dbReference type="Proteomes" id="UP000008063"/>
    </source>
</evidence>
<protein>
    <submittedName>
        <fullName evidence="2">Uncharacterized protein</fullName>
    </submittedName>
</protein>
<dbReference type="STRING" id="936435.F8QEF9"/>
<dbReference type="AlphaFoldDB" id="F8QEF9"/>
<feature type="region of interest" description="Disordered" evidence="1">
    <location>
        <begin position="62"/>
        <end position="93"/>
    </location>
</feature>
<evidence type="ECO:0000256" key="1">
    <source>
        <dbReference type="SAM" id="MobiDB-lite"/>
    </source>
</evidence>
<gene>
    <name evidence="2" type="ORF">SERLA73DRAFT_78826</name>
</gene>
<reference evidence="3" key="1">
    <citation type="journal article" date="2011" name="Science">
        <title>The plant cell wall-decomposing machinery underlies the functional diversity of forest fungi.</title>
        <authorList>
            <person name="Eastwood D.C."/>
            <person name="Floudas D."/>
            <person name="Binder M."/>
            <person name="Majcherczyk A."/>
            <person name="Schneider P."/>
            <person name="Aerts A."/>
            <person name="Asiegbu F.O."/>
            <person name="Baker S.E."/>
            <person name="Barry K."/>
            <person name="Bendiksby M."/>
            <person name="Blumentritt M."/>
            <person name="Coutinho P.M."/>
            <person name="Cullen D."/>
            <person name="de Vries R.P."/>
            <person name="Gathman A."/>
            <person name="Goodell B."/>
            <person name="Henrissat B."/>
            <person name="Ihrmark K."/>
            <person name="Kauserud H."/>
            <person name="Kohler A."/>
            <person name="LaButti K."/>
            <person name="Lapidus A."/>
            <person name="Lavin J.L."/>
            <person name="Lee Y.-H."/>
            <person name="Lindquist E."/>
            <person name="Lilly W."/>
            <person name="Lucas S."/>
            <person name="Morin E."/>
            <person name="Murat C."/>
            <person name="Oguiza J.A."/>
            <person name="Park J."/>
            <person name="Pisabarro A.G."/>
            <person name="Riley R."/>
            <person name="Rosling A."/>
            <person name="Salamov A."/>
            <person name="Schmidt O."/>
            <person name="Schmutz J."/>
            <person name="Skrede I."/>
            <person name="Stenlid J."/>
            <person name="Wiebenga A."/>
            <person name="Xie X."/>
            <person name="Kuees U."/>
            <person name="Hibbett D.S."/>
            <person name="Hoffmeister D."/>
            <person name="Hoegberg N."/>
            <person name="Martin F."/>
            <person name="Grigoriev I.V."/>
            <person name="Watkinson S.C."/>
        </authorList>
    </citation>
    <scope>NUCLEOTIDE SEQUENCE [LARGE SCALE GENOMIC DNA]</scope>
    <source>
        <strain evidence="3">strain S7.3</strain>
    </source>
</reference>
<evidence type="ECO:0000313" key="2">
    <source>
        <dbReference type="EMBL" id="EGN93215.1"/>
    </source>
</evidence>
<dbReference type="InParanoid" id="F8QEF9"/>
<dbReference type="HOGENOM" id="CLU_582861_0_0_1"/>
<organism evidence="3">
    <name type="scientific">Serpula lacrymans var. lacrymans (strain S7.3)</name>
    <name type="common">Dry rot fungus</name>
    <dbReference type="NCBI Taxonomy" id="936435"/>
    <lineage>
        <taxon>Eukaryota</taxon>
        <taxon>Fungi</taxon>
        <taxon>Dikarya</taxon>
        <taxon>Basidiomycota</taxon>
        <taxon>Agaricomycotina</taxon>
        <taxon>Agaricomycetes</taxon>
        <taxon>Agaricomycetidae</taxon>
        <taxon>Boletales</taxon>
        <taxon>Coniophorineae</taxon>
        <taxon>Serpulaceae</taxon>
        <taxon>Serpula</taxon>
    </lineage>
</organism>
<dbReference type="Proteomes" id="UP000008063">
    <property type="component" value="Unassembled WGS sequence"/>
</dbReference>
<dbReference type="EMBL" id="GL945493">
    <property type="protein sequence ID" value="EGN93215.1"/>
    <property type="molecule type" value="Genomic_DNA"/>
</dbReference>
<accession>F8QEF9</accession>
<dbReference type="OrthoDB" id="3231188at2759"/>